<dbReference type="VEuPathDB" id="VectorBase:GPPI008254"/>
<dbReference type="AlphaFoldDB" id="A0A1B0ATR5"/>
<dbReference type="Proteomes" id="UP000092460">
    <property type="component" value="Unassembled WGS sequence"/>
</dbReference>
<dbReference type="EnsemblMetazoa" id="GPPI008254-RA">
    <property type="protein sequence ID" value="GPPI008254-PA"/>
    <property type="gene ID" value="GPPI008254"/>
</dbReference>
<dbReference type="Pfam" id="PF07248">
    <property type="entry name" value="DUF1431"/>
    <property type="match status" value="1"/>
</dbReference>
<accession>A0A1B0ATR5</accession>
<proteinExistence type="predicted"/>
<name>A0A1B0ATR5_9MUSC</name>
<organism evidence="1 2">
    <name type="scientific">Glossina palpalis gambiensis</name>
    <dbReference type="NCBI Taxonomy" id="67801"/>
    <lineage>
        <taxon>Eukaryota</taxon>
        <taxon>Metazoa</taxon>
        <taxon>Ecdysozoa</taxon>
        <taxon>Arthropoda</taxon>
        <taxon>Hexapoda</taxon>
        <taxon>Insecta</taxon>
        <taxon>Pterygota</taxon>
        <taxon>Neoptera</taxon>
        <taxon>Endopterygota</taxon>
        <taxon>Diptera</taxon>
        <taxon>Brachycera</taxon>
        <taxon>Muscomorpha</taxon>
        <taxon>Hippoboscoidea</taxon>
        <taxon>Glossinidae</taxon>
        <taxon>Glossina</taxon>
    </lineage>
</organism>
<dbReference type="PANTHER" id="PTHR20977:SF0">
    <property type="entry name" value="AT13385P-RELATED"/>
    <property type="match status" value="1"/>
</dbReference>
<evidence type="ECO:0000313" key="2">
    <source>
        <dbReference type="Proteomes" id="UP000092460"/>
    </source>
</evidence>
<dbReference type="InterPro" id="IPR006611">
    <property type="entry name" value="DUF1431_DROsp"/>
</dbReference>
<dbReference type="SMART" id="SM00689">
    <property type="entry name" value="DM6"/>
    <property type="match status" value="1"/>
</dbReference>
<reference evidence="1" key="2">
    <citation type="submission" date="2020-05" db="UniProtKB">
        <authorList>
            <consortium name="EnsemblMetazoa"/>
        </authorList>
    </citation>
    <scope>IDENTIFICATION</scope>
    <source>
        <strain evidence="1">IAEA</strain>
    </source>
</reference>
<keyword evidence="2" id="KW-1185">Reference proteome</keyword>
<dbReference type="EMBL" id="JXJN01003430">
    <property type="status" value="NOT_ANNOTATED_CDS"/>
    <property type="molecule type" value="Genomic_DNA"/>
</dbReference>
<reference evidence="2" key="1">
    <citation type="submission" date="2015-01" db="EMBL/GenBank/DDBJ databases">
        <authorList>
            <person name="Aksoy S."/>
            <person name="Warren W."/>
            <person name="Wilson R.K."/>
        </authorList>
    </citation>
    <scope>NUCLEOTIDE SEQUENCE [LARGE SCALE GENOMIC DNA]</scope>
    <source>
        <strain evidence="2">IAEA</strain>
    </source>
</reference>
<dbReference type="PANTHER" id="PTHR20977">
    <property type="entry name" value="AT13385P-RELATED"/>
    <property type="match status" value="1"/>
</dbReference>
<evidence type="ECO:0000313" key="1">
    <source>
        <dbReference type="EnsemblMetazoa" id="GPPI008254-PA"/>
    </source>
</evidence>
<protein>
    <submittedName>
        <fullName evidence="1">Uncharacterized protein</fullName>
    </submittedName>
</protein>
<sequence>MLAKNTSLASLRSASHFYKQVPTNPRKFCPKVIEPRCDPKNKDMCKGKELKLTDKIFTTKTKNSMWEFPECCGNICRQMPIRFDELYYKMSNKRTRKYPQTWVTPPKLRIKLAEIYPPLCRASPVPKRIRRPRKKITPCRAADYSGGDLMPCLLMPKPLCKLMVCEVNKKPRKCGRNAFLIKPAKGKKQPTPYPCFSECKRVKPRPLRPIECKCLDKPSMCEAWERFRAQLTFVKGIPEDTCEEPKRIGCLILDPLPAEPC</sequence>